<accession>A0A6G8Q1Y2</accession>
<dbReference type="AlphaFoldDB" id="A0A6G8Q1Y2"/>
<evidence type="ECO:0000313" key="2">
    <source>
        <dbReference type="Proteomes" id="UP000502706"/>
    </source>
</evidence>
<evidence type="ECO:0000313" key="1">
    <source>
        <dbReference type="EMBL" id="QIN80445.1"/>
    </source>
</evidence>
<reference evidence="1 2" key="1">
    <citation type="submission" date="2019-10" db="EMBL/GenBank/DDBJ databases">
        <title>Rubrobacter sp nov SCSIO 52915 isolated from a deep-sea sediment in the South China Sea.</title>
        <authorList>
            <person name="Chen R.W."/>
        </authorList>
    </citation>
    <scope>NUCLEOTIDE SEQUENCE [LARGE SCALE GENOMIC DNA]</scope>
    <source>
        <strain evidence="1 2">SCSIO 52915</strain>
    </source>
</reference>
<dbReference type="EMBL" id="CP045121">
    <property type="protein sequence ID" value="QIN80445.1"/>
    <property type="molecule type" value="Genomic_DNA"/>
</dbReference>
<dbReference type="KEGG" id="rmar:GBA65_20160"/>
<proteinExistence type="predicted"/>
<name>A0A6G8Q1Y2_9ACTN</name>
<dbReference type="RefSeq" id="WP_166398115.1">
    <property type="nucleotide sequence ID" value="NZ_CP045121.1"/>
</dbReference>
<keyword evidence="2" id="KW-1185">Reference proteome</keyword>
<gene>
    <name evidence="1" type="ORF">GBA65_20160</name>
</gene>
<organism evidence="1 2">
    <name type="scientific">Rubrobacter marinus</name>
    <dbReference type="NCBI Taxonomy" id="2653852"/>
    <lineage>
        <taxon>Bacteria</taxon>
        <taxon>Bacillati</taxon>
        <taxon>Actinomycetota</taxon>
        <taxon>Rubrobacteria</taxon>
        <taxon>Rubrobacterales</taxon>
        <taxon>Rubrobacteraceae</taxon>
        <taxon>Rubrobacter</taxon>
    </lineage>
</organism>
<sequence>MATIEERRSREAMNHELMKLAVWLSEHPKAVRKNLKPIRTAVMLEPGVYWNSGVRMIERLYSPQHVALGHRMYRISHDPAAPVEEIRRKVLEGK</sequence>
<dbReference type="Proteomes" id="UP000502706">
    <property type="component" value="Chromosome"/>
</dbReference>
<protein>
    <submittedName>
        <fullName evidence="1">Uncharacterized protein</fullName>
    </submittedName>
</protein>